<evidence type="ECO:0000256" key="5">
    <source>
        <dbReference type="ARBA" id="ARBA00022741"/>
    </source>
</evidence>
<evidence type="ECO:0000313" key="12">
    <source>
        <dbReference type="Proteomes" id="UP000054823"/>
    </source>
</evidence>
<dbReference type="InterPro" id="IPR027417">
    <property type="entry name" value="P-loop_NTPase"/>
</dbReference>
<keyword evidence="6 10" id="KW-0418">Kinase</keyword>
<evidence type="ECO:0000313" key="11">
    <source>
        <dbReference type="EMBL" id="CUH50886.1"/>
    </source>
</evidence>
<dbReference type="Proteomes" id="UP000054823">
    <property type="component" value="Unassembled WGS sequence"/>
</dbReference>
<comment type="similarity">
    <text evidence="2 10">Belongs to the gluconokinase GntK/GntV family.</text>
</comment>
<dbReference type="GO" id="GO:0005737">
    <property type="term" value="C:cytoplasm"/>
    <property type="evidence" value="ECO:0007669"/>
    <property type="project" value="TreeGrafter"/>
</dbReference>
<evidence type="ECO:0000256" key="8">
    <source>
        <dbReference type="ARBA" id="ARBA00023064"/>
    </source>
</evidence>
<evidence type="ECO:0000256" key="10">
    <source>
        <dbReference type="RuleBase" id="RU363066"/>
    </source>
</evidence>
<organism evidence="11 12">
    <name type="scientific">Shimia marina</name>
    <dbReference type="NCBI Taxonomy" id="321267"/>
    <lineage>
        <taxon>Bacteria</taxon>
        <taxon>Pseudomonadati</taxon>
        <taxon>Pseudomonadota</taxon>
        <taxon>Alphaproteobacteria</taxon>
        <taxon>Rhodobacterales</taxon>
        <taxon>Roseobacteraceae</taxon>
    </lineage>
</organism>
<comment type="catalytic activity">
    <reaction evidence="9 10">
        <text>D-gluconate + ATP = 6-phospho-D-gluconate + ADP + H(+)</text>
        <dbReference type="Rhea" id="RHEA:19433"/>
        <dbReference type="ChEBI" id="CHEBI:15378"/>
        <dbReference type="ChEBI" id="CHEBI:18391"/>
        <dbReference type="ChEBI" id="CHEBI:30616"/>
        <dbReference type="ChEBI" id="CHEBI:58759"/>
        <dbReference type="ChEBI" id="CHEBI:456216"/>
        <dbReference type="EC" id="2.7.1.12"/>
    </reaction>
</comment>
<protein>
    <recommendedName>
        <fullName evidence="3 10">Gluconokinase</fullName>
        <ecNumber evidence="3 10">2.7.1.12</ecNumber>
    </recommendedName>
</protein>
<evidence type="ECO:0000256" key="4">
    <source>
        <dbReference type="ARBA" id="ARBA00022679"/>
    </source>
</evidence>
<evidence type="ECO:0000256" key="3">
    <source>
        <dbReference type="ARBA" id="ARBA00012054"/>
    </source>
</evidence>
<dbReference type="FunFam" id="3.40.50.300:FF:000522">
    <property type="entry name" value="Gluconokinase"/>
    <property type="match status" value="1"/>
</dbReference>
<evidence type="ECO:0000256" key="9">
    <source>
        <dbReference type="ARBA" id="ARBA00048090"/>
    </source>
</evidence>
<evidence type="ECO:0000256" key="2">
    <source>
        <dbReference type="ARBA" id="ARBA00008420"/>
    </source>
</evidence>
<dbReference type="GO" id="GO:0046316">
    <property type="term" value="F:gluconokinase activity"/>
    <property type="evidence" value="ECO:0007669"/>
    <property type="project" value="UniProtKB-EC"/>
</dbReference>
<dbReference type="Pfam" id="PF13238">
    <property type="entry name" value="AAA_18"/>
    <property type="match status" value="1"/>
</dbReference>
<name>A0A0P1EKI3_9RHOB</name>
<keyword evidence="4 10" id="KW-0808">Transferase</keyword>
<gene>
    <name evidence="11" type="primary">gntK</name>
    <name evidence="11" type="ORF">SHM7688_00317</name>
</gene>
<keyword evidence="7 10" id="KW-0067">ATP-binding</keyword>
<keyword evidence="5 10" id="KW-0547">Nucleotide-binding</keyword>
<dbReference type="GO" id="GO:0019521">
    <property type="term" value="P:D-gluconate metabolic process"/>
    <property type="evidence" value="ECO:0007669"/>
    <property type="project" value="UniProtKB-KW"/>
</dbReference>
<dbReference type="SUPFAM" id="SSF52540">
    <property type="entry name" value="P-loop containing nucleoside triphosphate hydrolases"/>
    <property type="match status" value="1"/>
</dbReference>
<dbReference type="PANTHER" id="PTHR43442:SF3">
    <property type="entry name" value="GLUCONOKINASE-RELATED"/>
    <property type="match status" value="1"/>
</dbReference>
<keyword evidence="12" id="KW-1185">Reference proteome</keyword>
<dbReference type="GO" id="GO:0005524">
    <property type="term" value="F:ATP binding"/>
    <property type="evidence" value="ECO:0007669"/>
    <property type="project" value="UniProtKB-KW"/>
</dbReference>
<evidence type="ECO:0000256" key="6">
    <source>
        <dbReference type="ARBA" id="ARBA00022777"/>
    </source>
</evidence>
<comment type="pathway">
    <text evidence="1">Carbohydrate acid metabolism.</text>
</comment>
<dbReference type="AlphaFoldDB" id="A0A0P1EKI3"/>
<evidence type="ECO:0000256" key="1">
    <source>
        <dbReference type="ARBA" id="ARBA00004761"/>
    </source>
</evidence>
<evidence type="ECO:0000256" key="7">
    <source>
        <dbReference type="ARBA" id="ARBA00022840"/>
    </source>
</evidence>
<reference evidence="11 12" key="1">
    <citation type="submission" date="2015-09" db="EMBL/GenBank/DDBJ databases">
        <authorList>
            <consortium name="Swine Surveillance"/>
        </authorList>
    </citation>
    <scope>NUCLEOTIDE SEQUENCE [LARGE SCALE GENOMIC DNA]</scope>
    <source>
        <strain evidence="11 12">CECT 7688</strain>
    </source>
</reference>
<dbReference type="EMBL" id="CYPW01000004">
    <property type="protein sequence ID" value="CUH50886.1"/>
    <property type="molecule type" value="Genomic_DNA"/>
</dbReference>
<proteinExistence type="inferred from homology"/>
<sequence>MAAASKGQTFIVMGVSGVGKSTLAQALARALKAQYLEADDLHPKSNIDRMAQGLPLTDEMRIPWLQALRSAISEHHHHHPDKDLVATCSALKRQYRDLLKTNNPQTTFLHLTAPKDVILHRMAKRQDHFMPASLLSSQFAALEPLTKDEDHLLIDATLPPKDIMKRVLFLLSRSHHLN</sequence>
<dbReference type="Gene3D" id="3.40.50.300">
    <property type="entry name" value="P-loop containing nucleotide triphosphate hydrolases"/>
    <property type="match status" value="1"/>
</dbReference>
<keyword evidence="8" id="KW-0311">Gluconate utilization</keyword>
<dbReference type="InterPro" id="IPR006001">
    <property type="entry name" value="Therm_gnt_kin"/>
</dbReference>
<accession>A0A0P1EKI3</accession>
<dbReference type="STRING" id="321267.SHM7688_00317"/>
<dbReference type="EC" id="2.7.1.12" evidence="3 10"/>
<dbReference type="PANTHER" id="PTHR43442">
    <property type="entry name" value="GLUCONOKINASE-RELATED"/>
    <property type="match status" value="1"/>
</dbReference>
<dbReference type="CDD" id="cd02021">
    <property type="entry name" value="GntK"/>
    <property type="match status" value="1"/>
</dbReference>
<dbReference type="NCBIfam" id="TIGR01313">
    <property type="entry name" value="therm_gnt_kin"/>
    <property type="match status" value="1"/>
</dbReference>